<reference evidence="1" key="1">
    <citation type="submission" date="2022-09" db="EMBL/GenBank/DDBJ databases">
        <title>Novosphingobium sp. Nov., a polycyclic aromatic hydrocarbon-degrading bacterium isolated form mangrove sediments in HongKong.</title>
        <authorList>
            <person name="Hu Z."/>
        </authorList>
    </citation>
    <scope>NUCLEOTIDE SEQUENCE</scope>
    <source>
        <strain evidence="1">HK4-1</strain>
    </source>
</reference>
<proteinExistence type="predicted"/>
<dbReference type="EMBL" id="JANZXA010000001">
    <property type="protein sequence ID" value="MCT2398599.1"/>
    <property type="molecule type" value="Genomic_DNA"/>
</dbReference>
<protein>
    <submittedName>
        <fullName evidence="1">Uncharacterized protein</fullName>
    </submittedName>
</protein>
<name>A0ABT2I1C1_9SPHN</name>
<sequence length="64" mass="6544">MSMTGPESRRKTGMWVALAIAVVVALGLFGGAGADVTDSSALRSEVPVPSEGTIVVRVLGPVLY</sequence>
<dbReference type="Proteomes" id="UP001165583">
    <property type="component" value="Unassembled WGS sequence"/>
</dbReference>
<gene>
    <name evidence="1" type="ORF">NZK81_03460</name>
</gene>
<dbReference type="RefSeq" id="WP_260043842.1">
    <property type="nucleotide sequence ID" value="NZ_JANZXA010000001.1"/>
</dbReference>
<comment type="caution">
    <text evidence="1">The sequence shown here is derived from an EMBL/GenBank/DDBJ whole genome shotgun (WGS) entry which is preliminary data.</text>
</comment>
<keyword evidence="2" id="KW-1185">Reference proteome</keyword>
<organism evidence="1 2">
    <name type="scientific">Novosphingobium mangrovi</name>
    <name type="common">ex Huang et al. 2023</name>
    <dbReference type="NCBI Taxonomy" id="2976432"/>
    <lineage>
        <taxon>Bacteria</taxon>
        <taxon>Pseudomonadati</taxon>
        <taxon>Pseudomonadota</taxon>
        <taxon>Alphaproteobacteria</taxon>
        <taxon>Sphingomonadales</taxon>
        <taxon>Sphingomonadaceae</taxon>
        <taxon>Novosphingobium</taxon>
    </lineage>
</organism>
<evidence type="ECO:0000313" key="2">
    <source>
        <dbReference type="Proteomes" id="UP001165583"/>
    </source>
</evidence>
<accession>A0ABT2I1C1</accession>
<evidence type="ECO:0000313" key="1">
    <source>
        <dbReference type="EMBL" id="MCT2398599.1"/>
    </source>
</evidence>